<protein>
    <submittedName>
        <fullName evidence="2">Carotenoid isomerase</fullName>
    </submittedName>
</protein>
<organism evidence="2 3">
    <name type="scientific">Fragilariopsis cylindrus CCMP1102</name>
    <dbReference type="NCBI Taxonomy" id="635003"/>
    <lineage>
        <taxon>Eukaryota</taxon>
        <taxon>Sar</taxon>
        <taxon>Stramenopiles</taxon>
        <taxon>Ochrophyta</taxon>
        <taxon>Bacillariophyta</taxon>
        <taxon>Bacillariophyceae</taxon>
        <taxon>Bacillariophycidae</taxon>
        <taxon>Bacillariales</taxon>
        <taxon>Bacillariaceae</taxon>
        <taxon>Fragilariopsis</taxon>
    </lineage>
</organism>
<keyword evidence="3" id="KW-1185">Reference proteome</keyword>
<gene>
    <name evidence="2" type="primary">CRTISO2</name>
    <name evidence="2" type="ORF">FRACYDRAFT_206370</name>
</gene>
<evidence type="ECO:0000313" key="3">
    <source>
        <dbReference type="Proteomes" id="UP000095751"/>
    </source>
</evidence>
<dbReference type="EMBL" id="KV784354">
    <property type="protein sequence ID" value="OEU21451.1"/>
    <property type="molecule type" value="Genomic_DNA"/>
</dbReference>
<dbReference type="OrthoDB" id="7777654at2759"/>
<dbReference type="AlphaFoldDB" id="A0A1E7FTF2"/>
<keyword evidence="2" id="KW-0413">Isomerase</keyword>
<dbReference type="Gene3D" id="3.90.660.50">
    <property type="match status" value="1"/>
</dbReference>
<dbReference type="SUPFAM" id="SSF51905">
    <property type="entry name" value="FAD/NAD(P)-binding domain"/>
    <property type="match status" value="1"/>
</dbReference>
<evidence type="ECO:0000313" key="2">
    <source>
        <dbReference type="EMBL" id="OEU21451.1"/>
    </source>
</evidence>
<dbReference type="PANTHER" id="PTHR46313">
    <property type="match status" value="1"/>
</dbReference>
<sequence>MNHLRSKPNTKAFVVIIVAFFISVENFYDCFSPVQVHHQSGSSSRVRDVGFVQKLTIASSINNEDGYDIGSSSRGSTNNSGNDSGDEYYETDVVVIGSGIGGLSAAACIASTGNYRVTVCESHDTAGGAAHEWQAGKGFRFESGPSLYAGLSPDRSPNPLKHVFQIIGEEPEWITYDLWGTYLPEGSLIADAVGADEFFKKLDVCGGPDAKEQWQRLMERIRPLGDAIFGLPPSAIRRDGFVGLTMGRYAPALADVIIKGGSSLQDPFSKILDEEHITDPFIRNWLDLICFLLQGATTKDAPTTLMAYMLSDFYRPNVVLDFPKGGTQSIVSALTRGVTKHKDCELRLNTHIKKILVDKDTGRAAGVETADGKIIKATKAVISNADLWSTRKMVDAATAPALASELDDRIKRLERCDSFLHLHVGIDAKGLPATASASFPAQWASLESWERGVEAPRNLVLVSMVSLLDPSMAPDGCHAIHAYVPATEPYQDWADLDRNSAEYRAKKNEAAEVLWRAIEQQIPDVRQRAKVTLIGTPLTHERFLRRDGGTYGPFLKATDGMLSGQTTCLDGFLCCGDSTFPGIGMPAAAASGNIAANTVVSPIEHWKMLDKIKM</sequence>
<dbReference type="GO" id="GO:0016853">
    <property type="term" value="F:isomerase activity"/>
    <property type="evidence" value="ECO:0007669"/>
    <property type="project" value="UniProtKB-KW"/>
</dbReference>
<dbReference type="InterPro" id="IPR002937">
    <property type="entry name" value="Amino_oxidase"/>
</dbReference>
<evidence type="ECO:0000259" key="1">
    <source>
        <dbReference type="Pfam" id="PF01593"/>
    </source>
</evidence>
<accession>A0A1E7FTF2</accession>
<proteinExistence type="predicted"/>
<dbReference type="Pfam" id="PF01593">
    <property type="entry name" value="Amino_oxidase"/>
    <property type="match status" value="1"/>
</dbReference>
<dbReference type="GO" id="GO:0016491">
    <property type="term" value="F:oxidoreductase activity"/>
    <property type="evidence" value="ECO:0007669"/>
    <property type="project" value="InterPro"/>
</dbReference>
<feature type="domain" description="Amine oxidase" evidence="1">
    <location>
        <begin position="100"/>
        <end position="599"/>
    </location>
</feature>
<dbReference type="PANTHER" id="PTHR46313:SF3">
    <property type="entry name" value="PROLYCOPENE ISOMERASE, CHLOROPLASTIC"/>
    <property type="match status" value="1"/>
</dbReference>
<dbReference type="InParanoid" id="A0A1E7FTF2"/>
<dbReference type="KEGG" id="fcy:FRACYDRAFT_206370"/>
<reference evidence="2 3" key="1">
    <citation type="submission" date="2016-09" db="EMBL/GenBank/DDBJ databases">
        <title>Extensive genetic diversity and differential bi-allelic expression allows diatom success in the polar Southern Ocean.</title>
        <authorList>
            <consortium name="DOE Joint Genome Institute"/>
            <person name="Mock T."/>
            <person name="Otillar R.P."/>
            <person name="Strauss J."/>
            <person name="Dupont C."/>
            <person name="Frickenhaus S."/>
            <person name="Maumus F."/>
            <person name="Mcmullan M."/>
            <person name="Sanges R."/>
            <person name="Schmutz J."/>
            <person name="Toseland A."/>
            <person name="Valas R."/>
            <person name="Veluchamy A."/>
            <person name="Ward B.J."/>
            <person name="Allen A."/>
            <person name="Barry K."/>
            <person name="Falciatore A."/>
            <person name="Ferrante M."/>
            <person name="Fortunato A.E."/>
            <person name="Gloeckner G."/>
            <person name="Gruber A."/>
            <person name="Hipkin R."/>
            <person name="Janech M."/>
            <person name="Kroth P."/>
            <person name="Leese F."/>
            <person name="Lindquist E."/>
            <person name="Lyon B.R."/>
            <person name="Martin J."/>
            <person name="Mayer C."/>
            <person name="Parker M."/>
            <person name="Quesneville H."/>
            <person name="Raymond J."/>
            <person name="Uhlig C."/>
            <person name="Valentin K.U."/>
            <person name="Worden A.Z."/>
            <person name="Armbrust E.V."/>
            <person name="Bowler C."/>
            <person name="Green B."/>
            <person name="Moulton V."/>
            <person name="Van Oosterhout C."/>
            <person name="Grigoriev I."/>
        </authorList>
    </citation>
    <scope>NUCLEOTIDE SEQUENCE [LARGE SCALE GENOMIC DNA]</scope>
    <source>
        <strain evidence="2 3">CCMP1102</strain>
    </source>
</reference>
<dbReference type="GO" id="GO:0016116">
    <property type="term" value="P:carotenoid metabolic process"/>
    <property type="evidence" value="ECO:0007669"/>
    <property type="project" value="InterPro"/>
</dbReference>
<dbReference type="InterPro" id="IPR045892">
    <property type="entry name" value="CrtISO-like"/>
</dbReference>
<dbReference type="Gene3D" id="3.50.50.60">
    <property type="entry name" value="FAD/NAD(P)-binding domain"/>
    <property type="match status" value="2"/>
</dbReference>
<dbReference type="Proteomes" id="UP000095751">
    <property type="component" value="Unassembled WGS sequence"/>
</dbReference>
<dbReference type="InterPro" id="IPR036188">
    <property type="entry name" value="FAD/NAD-bd_sf"/>
</dbReference>
<name>A0A1E7FTF2_9STRA</name>